<dbReference type="PANTHER" id="PTHR42933:SF3">
    <property type="entry name" value="TYPE I RESTRICTION ENZYME MJAVIII METHYLASE SUBUNIT"/>
    <property type="match status" value="1"/>
</dbReference>
<dbReference type="InterPro" id="IPR002052">
    <property type="entry name" value="DNA_methylase_N6_adenine_CS"/>
</dbReference>
<dbReference type="GO" id="GO:0032259">
    <property type="term" value="P:methylation"/>
    <property type="evidence" value="ECO:0007669"/>
    <property type="project" value="UniProtKB-KW"/>
</dbReference>
<dbReference type="Gene3D" id="3.40.50.150">
    <property type="entry name" value="Vaccinia Virus protein VP39"/>
    <property type="match status" value="1"/>
</dbReference>
<feature type="domain" description="DNA methylase adenine-specific" evidence="8">
    <location>
        <begin position="155"/>
        <end position="464"/>
    </location>
</feature>
<evidence type="ECO:0000259" key="9">
    <source>
        <dbReference type="Pfam" id="PF12161"/>
    </source>
</evidence>
<dbReference type="PRINTS" id="PR00507">
    <property type="entry name" value="N12N6MTFRASE"/>
</dbReference>
<dbReference type="GO" id="GO:0008170">
    <property type="term" value="F:N-methyltransferase activity"/>
    <property type="evidence" value="ECO:0007669"/>
    <property type="project" value="InterPro"/>
</dbReference>
<keyword evidence="3" id="KW-0489">Methyltransferase</keyword>
<dbReference type="GO" id="GO:0003677">
    <property type="term" value="F:DNA binding"/>
    <property type="evidence" value="ECO:0007669"/>
    <property type="project" value="InterPro"/>
</dbReference>
<evidence type="ECO:0000256" key="7">
    <source>
        <dbReference type="ARBA" id="ARBA00047942"/>
    </source>
</evidence>
<dbReference type="InterPro" id="IPR003356">
    <property type="entry name" value="DNA_methylase_A-5"/>
</dbReference>
<evidence type="ECO:0000256" key="3">
    <source>
        <dbReference type="ARBA" id="ARBA00022603"/>
    </source>
</evidence>
<evidence type="ECO:0000256" key="1">
    <source>
        <dbReference type="ARBA" id="ARBA00006594"/>
    </source>
</evidence>
<keyword evidence="11" id="KW-1185">Reference proteome</keyword>
<keyword evidence="10" id="KW-0540">Nuclease</keyword>
<reference evidence="11" key="2">
    <citation type="journal article" date="2020" name="Antonie Van Leeuwenhoek">
        <title>Labilibaculum antarcticum sp. nov., a novel facultative anaerobic, psychrotorelant bacterium isolated from marine sediment of Antarctica.</title>
        <authorList>
            <person name="Watanabe M."/>
            <person name="Kojima H."/>
            <person name="Fukui M."/>
        </authorList>
    </citation>
    <scope>NUCLEOTIDE SEQUENCE [LARGE SCALE GENOMIC DNA]</scope>
    <source>
        <strain evidence="11">SPP2</strain>
    </source>
</reference>
<comment type="catalytic activity">
    <reaction evidence="7">
        <text>a 2'-deoxyadenosine in DNA + S-adenosyl-L-methionine = an N(6)-methyl-2'-deoxyadenosine in DNA + S-adenosyl-L-homocysteine + H(+)</text>
        <dbReference type="Rhea" id="RHEA:15197"/>
        <dbReference type="Rhea" id="RHEA-COMP:12418"/>
        <dbReference type="Rhea" id="RHEA-COMP:12419"/>
        <dbReference type="ChEBI" id="CHEBI:15378"/>
        <dbReference type="ChEBI" id="CHEBI:57856"/>
        <dbReference type="ChEBI" id="CHEBI:59789"/>
        <dbReference type="ChEBI" id="CHEBI:90615"/>
        <dbReference type="ChEBI" id="CHEBI:90616"/>
        <dbReference type="EC" id="2.1.1.72"/>
    </reaction>
</comment>
<dbReference type="InterPro" id="IPR029063">
    <property type="entry name" value="SAM-dependent_MTases_sf"/>
</dbReference>
<keyword evidence="10" id="KW-0255">Endonuclease</keyword>
<name>A0A1Y1CKJ7_9BACT</name>
<dbReference type="PANTHER" id="PTHR42933">
    <property type="entry name" value="SLR6095 PROTEIN"/>
    <property type="match status" value="1"/>
</dbReference>
<feature type="domain" description="N6 adenine-specific DNA methyltransferase N-terminal" evidence="9">
    <location>
        <begin position="8"/>
        <end position="140"/>
    </location>
</feature>
<dbReference type="REBASE" id="188285">
    <property type="entry name" value="M.MbaSPP2ORF2508P"/>
</dbReference>
<evidence type="ECO:0000256" key="4">
    <source>
        <dbReference type="ARBA" id="ARBA00022679"/>
    </source>
</evidence>
<dbReference type="InterPro" id="IPR051537">
    <property type="entry name" value="DNA_Adenine_Mtase"/>
</dbReference>
<keyword evidence="5" id="KW-0949">S-adenosyl-L-methionine</keyword>
<keyword evidence="4" id="KW-0808">Transferase</keyword>
<dbReference type="InterPro" id="IPR022749">
    <property type="entry name" value="D12N6_MeTrfase_N"/>
</dbReference>
<evidence type="ECO:0000259" key="8">
    <source>
        <dbReference type="Pfam" id="PF02384"/>
    </source>
</evidence>
<dbReference type="KEGG" id="mbas:ALGA_2508"/>
<dbReference type="SUPFAM" id="SSF53335">
    <property type="entry name" value="S-adenosyl-L-methionine-dependent methyltransferases"/>
    <property type="match status" value="1"/>
</dbReference>
<dbReference type="GO" id="GO:0004519">
    <property type="term" value="F:endonuclease activity"/>
    <property type="evidence" value="ECO:0007669"/>
    <property type="project" value="UniProtKB-KW"/>
</dbReference>
<dbReference type="AlphaFoldDB" id="A0A1Y1CKJ7"/>
<evidence type="ECO:0000256" key="5">
    <source>
        <dbReference type="ARBA" id="ARBA00022691"/>
    </source>
</evidence>
<dbReference type="EC" id="2.1.1.72" evidence="2"/>
<accession>A0A1Y1CKJ7</accession>
<dbReference type="CDD" id="cd02440">
    <property type="entry name" value="AdoMet_MTases"/>
    <property type="match status" value="1"/>
</dbReference>
<evidence type="ECO:0000256" key="6">
    <source>
        <dbReference type="ARBA" id="ARBA00022747"/>
    </source>
</evidence>
<keyword evidence="6" id="KW-0680">Restriction system</keyword>
<evidence type="ECO:0000313" key="10">
    <source>
        <dbReference type="EMBL" id="BAX80830.1"/>
    </source>
</evidence>
<dbReference type="EMBL" id="AP018042">
    <property type="protein sequence ID" value="BAX80830.1"/>
    <property type="molecule type" value="Genomic_DNA"/>
</dbReference>
<evidence type="ECO:0000256" key="2">
    <source>
        <dbReference type="ARBA" id="ARBA00011900"/>
    </source>
</evidence>
<dbReference type="Pfam" id="PF02384">
    <property type="entry name" value="N6_Mtase"/>
    <property type="match status" value="1"/>
</dbReference>
<keyword evidence="10" id="KW-0378">Hydrolase</keyword>
<dbReference type="Proteomes" id="UP000218267">
    <property type="component" value="Chromosome"/>
</dbReference>
<dbReference type="GO" id="GO:0009307">
    <property type="term" value="P:DNA restriction-modification system"/>
    <property type="evidence" value="ECO:0007669"/>
    <property type="project" value="UniProtKB-KW"/>
</dbReference>
<dbReference type="RefSeq" id="WP_096429669.1">
    <property type="nucleotide sequence ID" value="NZ_AP018042.1"/>
</dbReference>
<sequence>MTNVKESANFIWSIADLLRGDYKQSDYGKVILPFTILRRLDCVLEKSKADVLKKSEQVKTMNIQNLDPILNKVAGYNFHNSSLFDFDKLIADPNNIASNLRNYINGFSEDAREIIEQFDFDNQITKLEDANLLFMVLKRFQEIDLHPERISSLEMGYMFEELIRKFAEISNETAGEHFTPREVIRLMVNLLFMNDREILTQKGIVKTIFDCCAGTGGMLSVAEEYLNELNPDARLEVFGQELNPESYAICKSDMLIKGQNPSNIAKGNSLKNIDGAKQKADQFINHKFDYLITNPPFGVKWEKVASEVVSEHESLGHGGRFGAGLPSKSDGSFLFLMSLISKMKPEGSRLAIVFNGSPLFSGSPSSKKNESSIRQWIIENDLLESIIALPNQLFYNTGISTYIWLLNNKKANERKGKVQLINAESFFKKMSKSLGNKRNELSEQHIVDITKIYGDFTENDYCKIFDNTDFGYSKVVVERPLVENGKTVCNKNGEPKADAKLRDSENIPLKEDINKYMQREVLPHVPDAWIDESKTKVGYEINFTKYFYQYQKLRSLDEIRADILALESKVLIKEVMN</sequence>
<dbReference type="PROSITE" id="PS00092">
    <property type="entry name" value="N6_MTASE"/>
    <property type="match status" value="1"/>
</dbReference>
<comment type="similarity">
    <text evidence="1">Belongs to the N(4)/N(6)-methyltransferase family.</text>
</comment>
<dbReference type="GO" id="GO:0009007">
    <property type="term" value="F:site-specific DNA-methyltransferase (adenine-specific) activity"/>
    <property type="evidence" value="ECO:0007669"/>
    <property type="project" value="UniProtKB-EC"/>
</dbReference>
<dbReference type="OrthoDB" id="9814572at2"/>
<dbReference type="Pfam" id="PF12161">
    <property type="entry name" value="HsdM_N"/>
    <property type="match status" value="1"/>
</dbReference>
<organism evidence="10 11">
    <name type="scientific">Labilibaculum antarcticum</name>
    <dbReference type="NCBI Taxonomy" id="1717717"/>
    <lineage>
        <taxon>Bacteria</taxon>
        <taxon>Pseudomonadati</taxon>
        <taxon>Bacteroidota</taxon>
        <taxon>Bacteroidia</taxon>
        <taxon>Marinilabiliales</taxon>
        <taxon>Marinifilaceae</taxon>
        <taxon>Labilibaculum</taxon>
    </lineage>
</organism>
<gene>
    <name evidence="10" type="ORF">ALGA_2508</name>
</gene>
<evidence type="ECO:0000313" key="11">
    <source>
        <dbReference type="Proteomes" id="UP000218267"/>
    </source>
</evidence>
<reference evidence="10 11" key="1">
    <citation type="journal article" date="2018" name="Mar. Genomics">
        <title>Complete genome sequence of Marinifilaceae bacterium strain SPP2, isolated from the Antarctic marine sediment.</title>
        <authorList>
            <person name="Watanabe M."/>
            <person name="Kojima H."/>
            <person name="Fukui M."/>
        </authorList>
    </citation>
    <scope>NUCLEOTIDE SEQUENCE [LARGE SCALE GENOMIC DNA]</scope>
    <source>
        <strain evidence="10 11">SPP2</strain>
    </source>
</reference>
<protein>
    <recommendedName>
        <fullName evidence="2">site-specific DNA-methyltransferase (adenine-specific)</fullName>
        <ecNumber evidence="2">2.1.1.72</ecNumber>
    </recommendedName>
</protein>
<proteinExistence type="inferred from homology"/>